<organism evidence="2 3">
    <name type="scientific">Tagetes erecta</name>
    <name type="common">African marigold</name>
    <dbReference type="NCBI Taxonomy" id="13708"/>
    <lineage>
        <taxon>Eukaryota</taxon>
        <taxon>Viridiplantae</taxon>
        <taxon>Streptophyta</taxon>
        <taxon>Embryophyta</taxon>
        <taxon>Tracheophyta</taxon>
        <taxon>Spermatophyta</taxon>
        <taxon>Magnoliopsida</taxon>
        <taxon>eudicotyledons</taxon>
        <taxon>Gunneridae</taxon>
        <taxon>Pentapetalae</taxon>
        <taxon>asterids</taxon>
        <taxon>campanulids</taxon>
        <taxon>Asterales</taxon>
        <taxon>Asteraceae</taxon>
        <taxon>Asteroideae</taxon>
        <taxon>Heliantheae alliance</taxon>
        <taxon>Tageteae</taxon>
        <taxon>Tagetes</taxon>
    </lineage>
</organism>
<name>A0AAD8KHI4_TARER</name>
<dbReference type="Pfam" id="PF00407">
    <property type="entry name" value="Bet_v_1"/>
    <property type="match status" value="1"/>
</dbReference>
<accession>A0AAD8KHI4</accession>
<dbReference type="GO" id="GO:0006952">
    <property type="term" value="P:defense response"/>
    <property type="evidence" value="ECO:0007669"/>
    <property type="project" value="InterPro"/>
</dbReference>
<dbReference type="SUPFAM" id="SSF55961">
    <property type="entry name" value="Bet v1-like"/>
    <property type="match status" value="1"/>
</dbReference>
<reference evidence="2" key="1">
    <citation type="journal article" date="2023" name="bioRxiv">
        <title>Improved chromosome-level genome assembly for marigold (Tagetes erecta).</title>
        <authorList>
            <person name="Jiang F."/>
            <person name="Yuan L."/>
            <person name="Wang S."/>
            <person name="Wang H."/>
            <person name="Xu D."/>
            <person name="Wang A."/>
            <person name="Fan W."/>
        </authorList>
    </citation>
    <scope>NUCLEOTIDE SEQUENCE</scope>
    <source>
        <strain evidence="2">WSJ</strain>
        <tissue evidence="2">Leaf</tissue>
    </source>
</reference>
<dbReference type="Proteomes" id="UP001229421">
    <property type="component" value="Unassembled WGS sequence"/>
</dbReference>
<dbReference type="InterPro" id="IPR000916">
    <property type="entry name" value="Bet_v_I/MLP"/>
</dbReference>
<protein>
    <recommendedName>
        <fullName evidence="1">Bet v I/Major latex protein domain-containing protein</fullName>
    </recommendedName>
</protein>
<sequence length="220" mass="24463">MFCVLGPLASSGTMEVLSISVVCVSLIVSISKSVAQLCGPCSCQLLIAIYLRVKSQLLTWETTDQEPKEMALSGKRVAQVEIKSNGDVFHKLWKSNPHQVPSLTPTTIQNCQTVDGEVGTVGSVLLWNYFHDGKDCVGKTLLKDINNSKKLLTFEVIGGDLLEQYTTFFIHIQVDKHGSNNLVTWTVEYEKLNPNVPDPDTLMDFYTKVAKDIETHHLHN</sequence>
<dbReference type="PANTHER" id="PTHR31907">
    <property type="entry name" value="MLP-LIKE PROTEIN 423"/>
    <property type="match status" value="1"/>
</dbReference>
<evidence type="ECO:0000313" key="2">
    <source>
        <dbReference type="EMBL" id="KAK1423127.1"/>
    </source>
</evidence>
<dbReference type="EMBL" id="JAUHHV010000005">
    <property type="protein sequence ID" value="KAK1423127.1"/>
    <property type="molecule type" value="Genomic_DNA"/>
</dbReference>
<gene>
    <name evidence="2" type="ORF">QVD17_18422</name>
</gene>
<evidence type="ECO:0000313" key="3">
    <source>
        <dbReference type="Proteomes" id="UP001229421"/>
    </source>
</evidence>
<feature type="domain" description="Bet v I/Major latex protein" evidence="1">
    <location>
        <begin position="71"/>
        <end position="220"/>
    </location>
</feature>
<dbReference type="InterPro" id="IPR051761">
    <property type="entry name" value="MLP-like_ligand-binding"/>
</dbReference>
<comment type="caution">
    <text evidence="2">The sequence shown here is derived from an EMBL/GenBank/DDBJ whole genome shotgun (WGS) entry which is preliminary data.</text>
</comment>
<evidence type="ECO:0000259" key="1">
    <source>
        <dbReference type="SMART" id="SM01037"/>
    </source>
</evidence>
<dbReference type="InterPro" id="IPR023393">
    <property type="entry name" value="START-like_dom_sf"/>
</dbReference>
<dbReference type="SMART" id="SM01037">
    <property type="entry name" value="Bet_v_1"/>
    <property type="match status" value="1"/>
</dbReference>
<keyword evidence="3" id="KW-1185">Reference proteome</keyword>
<dbReference type="Gene3D" id="3.30.530.20">
    <property type="match status" value="1"/>
</dbReference>
<dbReference type="AlphaFoldDB" id="A0AAD8KHI4"/>
<proteinExistence type="predicted"/>
<dbReference type="CDD" id="cd07816">
    <property type="entry name" value="Bet_v1-like"/>
    <property type="match status" value="1"/>
</dbReference>